<keyword evidence="4" id="KW-1185">Reference proteome</keyword>
<accession>A0A1J4KRZ6</accession>
<evidence type="ECO:0000313" key="4">
    <source>
        <dbReference type="Proteomes" id="UP000179807"/>
    </source>
</evidence>
<keyword evidence="1" id="KW-0175">Coiled coil</keyword>
<sequence length="891" mass="101878">MRAVTKILNEENLIGLNFDSNPISSALNEVLMLFKDQSKRVKELEDNLKDKVDIHEYENLKSNFIILNEECVKEFNDLKKEIGILKADSQKFKEEFNDQLENNKLDLISETRRLITAEIKQVSNDAKLNEINNRLSEAETNIIKMFDDFDSLTIPPMASSTTNANPENFGSIRITRVEKDLKELAQKVQSFPTVEENLNDIMINYPLMTRRVEKKLNDYISNNEKSNILGDFPLPPSAMVQNTPITEKITSTTPKSTQEIPITKVAEKNPNSGQVKLTSFQKIVTEPTEIVFDDIPIDFNIELEITKKKVNKDQNNEKKNDTVVCKIPDNGSIKDIECKILTPMMTRRNNNDDDGQIIMTNTTKEGQVIRVIENKTYKTEMNSSVRVVTELEWARNLIQQHHEAIRQLQQNVKTQQENFDTVIESLTKVNATNNSRIAQLAQQINNLKTGEEELVRKTNDQISKVYSVLGQVTLAKSQPIENSNSENLEKEIVDMSSRSRISPLDLEEKDEIENTDNNIIEPELDHDPVDNIKETVEDEESARSKKEVANKLKTARFVDLKNENNEKNKHFTFTMSHFTLNANSMFMIAEVRTLNEGSRNNISHMELFNSNGYMMNQTSRSEISARSNAIIQESQRSSETSISSQTVDEAVKPENLSPTSQNLQPQLPNTVMQPVKQTTIIGGDFFNFGKLPKRSDTHEISQDDIPMELIEDKVSILARKVVSILVDGAKRDFIEQEKKLQKTVDGAVSQIDNKIDREFVERMFNKFRVALGEMNEKIENIQCSFLEWVTRDELEVVLQNFVNVISDVKDTAASKSKYNCLLCGKPRNHVAGMMVKEERKQLQSRSSYEPVIKKPVVKHRNTIQQDDGKVSTNLQSFQVKPQDILDYMLTK</sequence>
<dbReference type="VEuPathDB" id="TrichDB:TRFO_18043"/>
<organism evidence="3 4">
    <name type="scientific">Tritrichomonas foetus</name>
    <dbReference type="NCBI Taxonomy" id="1144522"/>
    <lineage>
        <taxon>Eukaryota</taxon>
        <taxon>Metamonada</taxon>
        <taxon>Parabasalia</taxon>
        <taxon>Tritrichomonadida</taxon>
        <taxon>Tritrichomonadidae</taxon>
        <taxon>Tritrichomonas</taxon>
    </lineage>
</organism>
<evidence type="ECO:0000256" key="2">
    <source>
        <dbReference type="SAM" id="MobiDB-lite"/>
    </source>
</evidence>
<feature type="compositionally biased region" description="Low complexity" evidence="2">
    <location>
        <begin position="633"/>
        <end position="646"/>
    </location>
</feature>
<dbReference type="SUPFAM" id="SSF58100">
    <property type="entry name" value="Bacterial hemolysins"/>
    <property type="match status" value="1"/>
</dbReference>
<evidence type="ECO:0000313" key="3">
    <source>
        <dbReference type="EMBL" id="OHT12237.1"/>
    </source>
</evidence>
<feature type="region of interest" description="Disordered" evidence="2">
    <location>
        <begin position="633"/>
        <end position="666"/>
    </location>
</feature>
<gene>
    <name evidence="3" type="ORF">TRFO_18043</name>
</gene>
<feature type="compositionally biased region" description="Polar residues" evidence="2">
    <location>
        <begin position="656"/>
        <end position="666"/>
    </location>
</feature>
<comment type="caution">
    <text evidence="3">The sequence shown here is derived from an EMBL/GenBank/DDBJ whole genome shotgun (WGS) entry which is preliminary data.</text>
</comment>
<evidence type="ECO:0000256" key="1">
    <source>
        <dbReference type="SAM" id="Coils"/>
    </source>
</evidence>
<protein>
    <submittedName>
        <fullName evidence="3">Uncharacterized protein</fullName>
    </submittedName>
</protein>
<dbReference type="Proteomes" id="UP000179807">
    <property type="component" value="Unassembled WGS sequence"/>
</dbReference>
<dbReference type="GeneID" id="94834639"/>
<dbReference type="OrthoDB" id="10646358at2759"/>
<feature type="coiled-coil region" evidence="1">
    <location>
        <begin position="391"/>
        <end position="457"/>
    </location>
</feature>
<dbReference type="RefSeq" id="XP_068365373.1">
    <property type="nucleotide sequence ID" value="XM_068499935.1"/>
</dbReference>
<dbReference type="EMBL" id="MLAK01000568">
    <property type="protein sequence ID" value="OHT12237.1"/>
    <property type="molecule type" value="Genomic_DNA"/>
</dbReference>
<reference evidence="3" key="1">
    <citation type="submission" date="2016-10" db="EMBL/GenBank/DDBJ databases">
        <authorList>
            <person name="Benchimol M."/>
            <person name="Almeida L.G."/>
            <person name="Vasconcelos A.T."/>
            <person name="Perreira-Neves A."/>
            <person name="Rosa I.A."/>
            <person name="Tasca T."/>
            <person name="Bogo M.R."/>
            <person name="de Souza W."/>
        </authorList>
    </citation>
    <scope>NUCLEOTIDE SEQUENCE [LARGE SCALE GENOMIC DNA]</scope>
    <source>
        <strain evidence="3">K</strain>
    </source>
</reference>
<name>A0A1J4KRZ6_9EUKA</name>
<dbReference type="AlphaFoldDB" id="A0A1J4KRZ6"/>
<proteinExistence type="predicted"/>